<name>A0A914PLF8_9BILA</name>
<dbReference type="PANTHER" id="PTHR16092:SF14">
    <property type="entry name" value="EXOCYST COMPLEX COMPONENT 1 ISOFORM X1"/>
    <property type="match status" value="1"/>
</dbReference>
<evidence type="ECO:0000259" key="1">
    <source>
        <dbReference type="Pfam" id="PF09763"/>
    </source>
</evidence>
<dbReference type="Proteomes" id="UP000887578">
    <property type="component" value="Unplaced"/>
</dbReference>
<proteinExistence type="predicted"/>
<reference evidence="3" key="1">
    <citation type="submission" date="2022-11" db="UniProtKB">
        <authorList>
            <consortium name="WormBaseParasite"/>
        </authorList>
    </citation>
    <scope>IDENTIFICATION</scope>
</reference>
<dbReference type="GO" id="GO:0006893">
    <property type="term" value="P:Golgi to plasma membrane transport"/>
    <property type="evidence" value="ECO:0007669"/>
    <property type="project" value="TreeGrafter"/>
</dbReference>
<dbReference type="AlphaFoldDB" id="A0A914PLF8"/>
<keyword evidence="2" id="KW-1185">Reference proteome</keyword>
<dbReference type="GO" id="GO:0005546">
    <property type="term" value="F:phosphatidylinositol-4,5-bisphosphate binding"/>
    <property type="evidence" value="ECO:0007669"/>
    <property type="project" value="TreeGrafter"/>
</dbReference>
<dbReference type="WBParaSite" id="PDA_v2.g16689.t1">
    <property type="protein sequence ID" value="PDA_v2.g16689.t1"/>
    <property type="gene ID" value="PDA_v2.g16689"/>
</dbReference>
<dbReference type="InterPro" id="IPR019160">
    <property type="entry name" value="Sec3_CC"/>
</dbReference>
<dbReference type="GO" id="GO:0006887">
    <property type="term" value="P:exocytosis"/>
    <property type="evidence" value="ECO:0007669"/>
    <property type="project" value="InterPro"/>
</dbReference>
<protein>
    <submittedName>
        <fullName evidence="3">Exocyst complex component Sec3 C-terminal domain-containing protein</fullName>
    </submittedName>
</protein>
<dbReference type="Pfam" id="PF09763">
    <property type="entry name" value="Sec3_CC"/>
    <property type="match status" value="1"/>
</dbReference>
<evidence type="ECO:0000313" key="3">
    <source>
        <dbReference type="WBParaSite" id="PDA_v2.g16689.t1"/>
    </source>
</evidence>
<dbReference type="GO" id="GO:0005886">
    <property type="term" value="C:plasma membrane"/>
    <property type="evidence" value="ECO:0007669"/>
    <property type="project" value="TreeGrafter"/>
</dbReference>
<accession>A0A914PLF8</accession>
<dbReference type="GO" id="GO:0000145">
    <property type="term" value="C:exocyst"/>
    <property type="evidence" value="ECO:0007669"/>
    <property type="project" value="InterPro"/>
</dbReference>
<evidence type="ECO:0000313" key="2">
    <source>
        <dbReference type="Proteomes" id="UP000887578"/>
    </source>
</evidence>
<feature type="domain" description="Exocyst complex component Sec3 coiled-coil" evidence="1">
    <location>
        <begin position="155"/>
        <end position="259"/>
    </location>
</feature>
<organism evidence="2 3">
    <name type="scientific">Panagrolaimus davidi</name>
    <dbReference type="NCBI Taxonomy" id="227884"/>
    <lineage>
        <taxon>Eukaryota</taxon>
        <taxon>Metazoa</taxon>
        <taxon>Ecdysozoa</taxon>
        <taxon>Nematoda</taxon>
        <taxon>Chromadorea</taxon>
        <taxon>Rhabditida</taxon>
        <taxon>Tylenchina</taxon>
        <taxon>Panagrolaimomorpha</taxon>
        <taxon>Panagrolaimoidea</taxon>
        <taxon>Panagrolaimidae</taxon>
        <taxon>Panagrolaimus</taxon>
    </lineage>
</organism>
<sequence>MTAFRSMLHKSLFQPSEERLIDVVQILPQGGKKTKKESYMCVAMTAEQPYAVRLYVTIPEFTMTIMDQNFTLSTSTYEEKEKFIRQLYKFANQYLPVHKPEFVNIQLPVEVVPVNQAPEQNEAVLAENLPLSAKEEADFYNLLSKSNLTIGEAKKFSGTLTQKLLELDGANIESIMGNEQAVTDLINLMDGAIEEVTCLEKQLDEMDSILLFVRDSVELIEEKDSLGQVERQNNEKLRKELEEFLYHLDTISDNHIRRLVQ</sequence>
<dbReference type="PANTHER" id="PTHR16092">
    <property type="entry name" value="SEC3/SYNTAXIN-RELATED"/>
    <property type="match status" value="1"/>
</dbReference>